<name>A0A2U3B765_9VIBR</name>
<dbReference type="InterPro" id="IPR010319">
    <property type="entry name" value="Transglutaminase-like_Cys_pept"/>
</dbReference>
<gene>
    <name evidence="2" type="ORF">DI392_14515</name>
</gene>
<evidence type="ECO:0000313" key="2">
    <source>
        <dbReference type="EMBL" id="PWI32627.1"/>
    </source>
</evidence>
<accession>A0A2U3B765</accession>
<feature type="signal peptide" evidence="1">
    <location>
        <begin position="1"/>
        <end position="20"/>
    </location>
</feature>
<dbReference type="PANTHER" id="PTHR39327">
    <property type="match status" value="1"/>
</dbReference>
<evidence type="ECO:0000313" key="3">
    <source>
        <dbReference type="Proteomes" id="UP000245362"/>
    </source>
</evidence>
<feature type="chain" id="PRO_5015762434" evidence="1">
    <location>
        <begin position="21"/>
        <end position="228"/>
    </location>
</feature>
<evidence type="ECO:0000256" key="1">
    <source>
        <dbReference type="SAM" id="SignalP"/>
    </source>
</evidence>
<dbReference type="GO" id="GO:0016779">
    <property type="term" value="F:nucleotidyltransferase activity"/>
    <property type="evidence" value="ECO:0007669"/>
    <property type="project" value="UniProtKB-KW"/>
</dbReference>
<dbReference type="PANTHER" id="PTHR39327:SF1">
    <property type="entry name" value="BLR5470 PROTEIN"/>
    <property type="match status" value="1"/>
</dbReference>
<dbReference type="Proteomes" id="UP000245362">
    <property type="component" value="Unassembled WGS sequence"/>
</dbReference>
<dbReference type="EMBL" id="QFWT01000008">
    <property type="protein sequence ID" value="PWI32627.1"/>
    <property type="molecule type" value="Genomic_DNA"/>
</dbReference>
<keyword evidence="1" id="KW-0732">Signal</keyword>
<reference evidence="2 3" key="1">
    <citation type="submission" date="2018-05" db="EMBL/GenBank/DDBJ databases">
        <title>Vibrio limimaris sp. nov., isolated from marine sediment.</title>
        <authorList>
            <person name="Li C.-M."/>
        </authorList>
    </citation>
    <scope>NUCLEOTIDE SEQUENCE [LARGE SCALE GENOMIC DNA]</scope>
    <source>
        <strain evidence="2 3">E4404</strain>
    </source>
</reference>
<keyword evidence="2" id="KW-0808">Transferase</keyword>
<dbReference type="Pfam" id="PF06035">
    <property type="entry name" value="Peptidase_C93"/>
    <property type="match status" value="1"/>
</dbReference>
<keyword evidence="2" id="KW-0548">Nucleotidyltransferase</keyword>
<dbReference type="OrthoDB" id="5401788at2"/>
<sequence>MIKKTFVFILLIGLSMTSVALNTKEQQWVDVVQDTYGGKSGSRVQGWRKTIGNLASASEMEKLTGVNDFFNKQHFVNDIYLWGKKDYWATPLEFLGAYGGDCEDFTISKYFSLLELGVSDKKLRLAYVKALKLNEFHMVLTYYSKPSAVPLVLDNINPVILPASQRTDLLPIYSFNGQNLWLMKEKTGGKLAGKSSRLSLWNELRSRKDALTLNKPVINLDDYFEKTP</sequence>
<proteinExistence type="predicted"/>
<comment type="caution">
    <text evidence="2">The sequence shown here is derived from an EMBL/GenBank/DDBJ whole genome shotgun (WGS) entry which is preliminary data.</text>
</comment>
<organism evidence="2 3">
    <name type="scientific">Vibrio albus</name>
    <dbReference type="NCBI Taxonomy" id="2200953"/>
    <lineage>
        <taxon>Bacteria</taxon>
        <taxon>Pseudomonadati</taxon>
        <taxon>Pseudomonadota</taxon>
        <taxon>Gammaproteobacteria</taxon>
        <taxon>Vibrionales</taxon>
        <taxon>Vibrionaceae</taxon>
        <taxon>Vibrio</taxon>
    </lineage>
</organism>
<keyword evidence="3" id="KW-1185">Reference proteome</keyword>
<protein>
    <submittedName>
        <fullName evidence="2">Sulfate adenylyltransferase</fullName>
    </submittedName>
</protein>
<dbReference type="AlphaFoldDB" id="A0A2U3B765"/>
<dbReference type="Gene3D" id="3.10.620.30">
    <property type="match status" value="1"/>
</dbReference>